<proteinExistence type="predicted"/>
<evidence type="ECO:0000313" key="2">
    <source>
        <dbReference type="EMBL" id="CAE0717798.1"/>
    </source>
</evidence>
<reference evidence="2" key="1">
    <citation type="submission" date="2021-01" db="EMBL/GenBank/DDBJ databases">
        <authorList>
            <person name="Corre E."/>
            <person name="Pelletier E."/>
            <person name="Niang G."/>
            <person name="Scheremetjew M."/>
            <person name="Finn R."/>
            <person name="Kale V."/>
            <person name="Holt S."/>
            <person name="Cochrane G."/>
            <person name="Meng A."/>
            <person name="Brown T."/>
            <person name="Cohen L."/>
        </authorList>
    </citation>
    <scope>NUCLEOTIDE SEQUENCE</scope>
    <source>
        <strain evidence="2">10249 10 AB</strain>
    </source>
</reference>
<name>A0A7S4EJS3_9STRA</name>
<protein>
    <submittedName>
        <fullName evidence="2">Uncharacterized protein</fullName>
    </submittedName>
</protein>
<sequence>MTIILNALVFVVTCNFACNALQILPFRPNGNRPASISSSPKNQPMLTIRRVTPEIDASDDKEEKTTLTLEGKMSAASNELPKTSIEDVSEFFRTQAYRNLLVTGGGERPCTEVEITSGQLSDWKSRCLALGAYQPDENDSILSVLTRGIKFPGLKVATSSLIGVKYIEKETMSPRYEFVLLANEQTVSGLAPAVWIFRKLTGADESGSEGNSKFKSLTTITYDEKDNGNVVFRTDGFLSIDITFPKFLLKILPGDKKTIEERGGKSIVKTLDKDVVQSMKAFEKAYSEKFNF</sequence>
<feature type="signal peptide" evidence="1">
    <location>
        <begin position="1"/>
        <end position="20"/>
    </location>
</feature>
<dbReference type="EMBL" id="HBIX01014407">
    <property type="protein sequence ID" value="CAE0717798.1"/>
    <property type="molecule type" value="Transcribed_RNA"/>
</dbReference>
<accession>A0A7S4EJS3</accession>
<organism evidence="2">
    <name type="scientific">Pseudo-nitzschia australis</name>
    <dbReference type="NCBI Taxonomy" id="44445"/>
    <lineage>
        <taxon>Eukaryota</taxon>
        <taxon>Sar</taxon>
        <taxon>Stramenopiles</taxon>
        <taxon>Ochrophyta</taxon>
        <taxon>Bacillariophyta</taxon>
        <taxon>Bacillariophyceae</taxon>
        <taxon>Bacillariophycidae</taxon>
        <taxon>Bacillariales</taxon>
        <taxon>Bacillariaceae</taxon>
        <taxon>Pseudo-nitzschia</taxon>
    </lineage>
</organism>
<dbReference type="AlphaFoldDB" id="A0A7S4EJS3"/>
<keyword evidence="1" id="KW-0732">Signal</keyword>
<gene>
    <name evidence="2" type="ORF">PAUS00366_LOCUS10551</name>
</gene>
<feature type="chain" id="PRO_5031108469" evidence="1">
    <location>
        <begin position="21"/>
        <end position="292"/>
    </location>
</feature>
<evidence type="ECO:0000256" key="1">
    <source>
        <dbReference type="SAM" id="SignalP"/>
    </source>
</evidence>